<dbReference type="EMBL" id="MNCJ02000322">
    <property type="protein sequence ID" value="KAF5799986.1"/>
    <property type="molecule type" value="Genomic_DNA"/>
</dbReference>
<dbReference type="Gramene" id="mRNA:HanXRQr2_Chr07g0310791">
    <property type="protein sequence ID" value="mRNA:HanXRQr2_Chr07g0310791"/>
    <property type="gene ID" value="HanXRQr2_Chr07g0310791"/>
</dbReference>
<comment type="caution">
    <text evidence="1">The sequence shown here is derived from an EMBL/GenBank/DDBJ whole genome shotgun (WGS) entry which is preliminary data.</text>
</comment>
<reference evidence="1" key="1">
    <citation type="journal article" date="2017" name="Nature">
        <title>The sunflower genome provides insights into oil metabolism, flowering and Asterid evolution.</title>
        <authorList>
            <person name="Badouin H."/>
            <person name="Gouzy J."/>
            <person name="Grassa C.J."/>
            <person name="Murat F."/>
            <person name="Staton S.E."/>
            <person name="Cottret L."/>
            <person name="Lelandais-Briere C."/>
            <person name="Owens G.L."/>
            <person name="Carrere S."/>
            <person name="Mayjonade B."/>
            <person name="Legrand L."/>
            <person name="Gill N."/>
            <person name="Kane N.C."/>
            <person name="Bowers J.E."/>
            <person name="Hubner S."/>
            <person name="Bellec A."/>
            <person name="Berard A."/>
            <person name="Berges H."/>
            <person name="Blanchet N."/>
            <person name="Boniface M.C."/>
            <person name="Brunel D."/>
            <person name="Catrice O."/>
            <person name="Chaidir N."/>
            <person name="Claudel C."/>
            <person name="Donnadieu C."/>
            <person name="Faraut T."/>
            <person name="Fievet G."/>
            <person name="Helmstetter N."/>
            <person name="King M."/>
            <person name="Knapp S.J."/>
            <person name="Lai Z."/>
            <person name="Le Paslier M.C."/>
            <person name="Lippi Y."/>
            <person name="Lorenzon L."/>
            <person name="Mandel J.R."/>
            <person name="Marage G."/>
            <person name="Marchand G."/>
            <person name="Marquand E."/>
            <person name="Bret-Mestries E."/>
            <person name="Morien E."/>
            <person name="Nambeesan S."/>
            <person name="Nguyen T."/>
            <person name="Pegot-Espagnet P."/>
            <person name="Pouilly N."/>
            <person name="Raftis F."/>
            <person name="Sallet E."/>
            <person name="Schiex T."/>
            <person name="Thomas J."/>
            <person name="Vandecasteele C."/>
            <person name="Vares D."/>
            <person name="Vear F."/>
            <person name="Vautrin S."/>
            <person name="Crespi M."/>
            <person name="Mangin B."/>
            <person name="Burke J.M."/>
            <person name="Salse J."/>
            <person name="Munos S."/>
            <person name="Vincourt P."/>
            <person name="Rieseberg L.H."/>
            <person name="Langlade N.B."/>
        </authorList>
    </citation>
    <scope>NUCLEOTIDE SEQUENCE</scope>
    <source>
        <tissue evidence="1">Leaves</tissue>
    </source>
</reference>
<gene>
    <name evidence="1" type="ORF">HanXRQr2_Chr07g0310791</name>
</gene>
<dbReference type="AlphaFoldDB" id="A0A9K3NGY7"/>
<reference evidence="1" key="2">
    <citation type="submission" date="2020-06" db="EMBL/GenBank/DDBJ databases">
        <title>Helianthus annuus Genome sequencing and assembly Release 2.</title>
        <authorList>
            <person name="Gouzy J."/>
            <person name="Langlade N."/>
            <person name="Munos S."/>
        </authorList>
    </citation>
    <scope>NUCLEOTIDE SEQUENCE</scope>
    <source>
        <tissue evidence="1">Leaves</tissue>
    </source>
</reference>
<protein>
    <submittedName>
        <fullName evidence="1">Uncharacterized protein</fullName>
    </submittedName>
</protein>
<organism evidence="1 2">
    <name type="scientific">Helianthus annuus</name>
    <name type="common">Common sunflower</name>
    <dbReference type="NCBI Taxonomy" id="4232"/>
    <lineage>
        <taxon>Eukaryota</taxon>
        <taxon>Viridiplantae</taxon>
        <taxon>Streptophyta</taxon>
        <taxon>Embryophyta</taxon>
        <taxon>Tracheophyta</taxon>
        <taxon>Spermatophyta</taxon>
        <taxon>Magnoliopsida</taxon>
        <taxon>eudicotyledons</taxon>
        <taxon>Gunneridae</taxon>
        <taxon>Pentapetalae</taxon>
        <taxon>asterids</taxon>
        <taxon>campanulids</taxon>
        <taxon>Asterales</taxon>
        <taxon>Asteraceae</taxon>
        <taxon>Asteroideae</taxon>
        <taxon>Heliantheae alliance</taxon>
        <taxon>Heliantheae</taxon>
        <taxon>Helianthus</taxon>
    </lineage>
</organism>
<name>A0A9K3NGY7_HELAN</name>
<evidence type="ECO:0000313" key="1">
    <source>
        <dbReference type="EMBL" id="KAF5799986.1"/>
    </source>
</evidence>
<keyword evidence="2" id="KW-1185">Reference proteome</keyword>
<proteinExistence type="predicted"/>
<sequence>MKAPNFILRFNSYIRHQINIYKHLGTVTVGLTGATYNKAGHSSLISYQFEIYWNTVKRIMSLTIGDPGKAAGVDKAVKNERGSSYTKTLGCQFHYLLIYFMVFNCVL</sequence>
<accession>A0A9K3NGY7</accession>
<evidence type="ECO:0000313" key="2">
    <source>
        <dbReference type="Proteomes" id="UP000215914"/>
    </source>
</evidence>
<dbReference type="Proteomes" id="UP000215914">
    <property type="component" value="Unassembled WGS sequence"/>
</dbReference>